<evidence type="ECO:0000313" key="2">
    <source>
        <dbReference type="Proteomes" id="UP001249851"/>
    </source>
</evidence>
<reference evidence="1" key="1">
    <citation type="journal article" date="2023" name="G3 (Bethesda)">
        <title>Whole genome assembly and annotation of the endangered Caribbean coral Acropora cervicornis.</title>
        <authorList>
            <person name="Selwyn J.D."/>
            <person name="Vollmer S.V."/>
        </authorList>
    </citation>
    <scope>NUCLEOTIDE SEQUENCE</scope>
    <source>
        <strain evidence="1">K2</strain>
    </source>
</reference>
<evidence type="ECO:0000313" key="1">
    <source>
        <dbReference type="EMBL" id="KAK2560522.1"/>
    </source>
</evidence>
<dbReference type="AlphaFoldDB" id="A0AAD9V483"/>
<accession>A0AAD9V483</accession>
<proteinExistence type="predicted"/>
<protein>
    <submittedName>
        <fullName evidence="1">Uncharacterized protein</fullName>
    </submittedName>
</protein>
<dbReference type="EMBL" id="JARQWQ010000036">
    <property type="protein sequence ID" value="KAK2560522.1"/>
    <property type="molecule type" value="Genomic_DNA"/>
</dbReference>
<name>A0AAD9V483_ACRCE</name>
<sequence length="95" mass="10971">MTVALANRIASDENTNRDLTPPYHPFHLNDSLKPHCYVTTKHNLLLTGNLHFQAFKVKRNQSYQQNCIYLIFRVIAPDQSSKIILIAVHFFNTSD</sequence>
<keyword evidence="2" id="KW-1185">Reference proteome</keyword>
<gene>
    <name evidence="1" type="ORF">P5673_016883</name>
</gene>
<organism evidence="1 2">
    <name type="scientific">Acropora cervicornis</name>
    <name type="common">Staghorn coral</name>
    <dbReference type="NCBI Taxonomy" id="6130"/>
    <lineage>
        <taxon>Eukaryota</taxon>
        <taxon>Metazoa</taxon>
        <taxon>Cnidaria</taxon>
        <taxon>Anthozoa</taxon>
        <taxon>Hexacorallia</taxon>
        <taxon>Scleractinia</taxon>
        <taxon>Astrocoeniina</taxon>
        <taxon>Acroporidae</taxon>
        <taxon>Acropora</taxon>
    </lineage>
</organism>
<dbReference type="Proteomes" id="UP001249851">
    <property type="component" value="Unassembled WGS sequence"/>
</dbReference>
<reference evidence="1" key="2">
    <citation type="journal article" date="2023" name="Science">
        <title>Genomic signatures of disease resistance in endangered staghorn corals.</title>
        <authorList>
            <person name="Vollmer S.V."/>
            <person name="Selwyn J.D."/>
            <person name="Despard B.A."/>
            <person name="Roesel C.L."/>
        </authorList>
    </citation>
    <scope>NUCLEOTIDE SEQUENCE</scope>
    <source>
        <strain evidence="1">K2</strain>
    </source>
</reference>
<comment type="caution">
    <text evidence="1">The sequence shown here is derived from an EMBL/GenBank/DDBJ whole genome shotgun (WGS) entry which is preliminary data.</text>
</comment>